<dbReference type="AlphaFoldDB" id="A0A7H0HN27"/>
<protein>
    <submittedName>
        <fullName evidence="1">Uncharacterized protein</fullName>
    </submittedName>
</protein>
<evidence type="ECO:0000313" key="1">
    <source>
        <dbReference type="EMBL" id="QNP61943.1"/>
    </source>
</evidence>
<reference evidence="1 2" key="1">
    <citation type="submission" date="2020-08" db="EMBL/GenBank/DDBJ databases">
        <title>A novel species.</title>
        <authorList>
            <person name="Gao J."/>
        </authorList>
    </citation>
    <scope>NUCLEOTIDE SEQUENCE [LARGE SCALE GENOMIC DNA]</scope>
    <source>
        <strain evidence="1 2">CRPJ-33</strain>
    </source>
</reference>
<sequence length="128" mass="13910">MNTAQEHEESVVVTLTGCSREDADTVFRALARSYTSDRAAHETPQDTTEGHDTVWTTTFDVSHPLAGPEPVTLAAPVTAELQGGYWAVDRMTETLDASFAVLREGTAAGDQEKDVQLRLTSGIPTERF</sequence>
<dbReference type="RefSeq" id="WP_187739145.1">
    <property type="nucleotide sequence ID" value="NZ_CP060825.1"/>
</dbReference>
<name>A0A7H0HN27_9ACTN</name>
<dbReference type="KEGG" id="sgj:IAG43_02725"/>
<accession>A0A7H0HN27</accession>
<organism evidence="1 2">
    <name type="scientific">Streptomyces genisteinicus</name>
    <dbReference type="NCBI Taxonomy" id="2768068"/>
    <lineage>
        <taxon>Bacteria</taxon>
        <taxon>Bacillati</taxon>
        <taxon>Actinomycetota</taxon>
        <taxon>Actinomycetes</taxon>
        <taxon>Kitasatosporales</taxon>
        <taxon>Streptomycetaceae</taxon>
        <taxon>Streptomyces</taxon>
    </lineage>
</organism>
<dbReference type="Proteomes" id="UP000516230">
    <property type="component" value="Chromosome"/>
</dbReference>
<proteinExistence type="predicted"/>
<keyword evidence="2" id="KW-1185">Reference proteome</keyword>
<evidence type="ECO:0000313" key="2">
    <source>
        <dbReference type="Proteomes" id="UP000516230"/>
    </source>
</evidence>
<dbReference type="EMBL" id="CP060825">
    <property type="protein sequence ID" value="QNP61943.1"/>
    <property type="molecule type" value="Genomic_DNA"/>
</dbReference>
<gene>
    <name evidence="1" type="ORF">IAG43_02725</name>
</gene>